<evidence type="ECO:0000259" key="7">
    <source>
        <dbReference type="Pfam" id="PF00482"/>
    </source>
</evidence>
<comment type="caution">
    <text evidence="8">The sequence shown here is derived from an EMBL/GenBank/DDBJ whole genome shotgun (WGS) entry which is preliminary data.</text>
</comment>
<dbReference type="InterPro" id="IPR018076">
    <property type="entry name" value="T2SS_GspF_dom"/>
</dbReference>
<dbReference type="EMBL" id="ACRN01000004">
    <property type="protein sequence ID" value="EHM88575.1"/>
    <property type="molecule type" value="Genomic_DNA"/>
</dbReference>
<evidence type="ECO:0000256" key="6">
    <source>
        <dbReference type="SAM" id="Phobius"/>
    </source>
</evidence>
<evidence type="ECO:0000256" key="4">
    <source>
        <dbReference type="ARBA" id="ARBA00022989"/>
    </source>
</evidence>
<name>G9PEW4_9ACTO</name>
<evidence type="ECO:0000256" key="1">
    <source>
        <dbReference type="ARBA" id="ARBA00004651"/>
    </source>
</evidence>
<accession>G9PEW4</accession>
<protein>
    <recommendedName>
        <fullName evidence="7">Type II secretion system protein GspF domain-containing protein</fullName>
    </recommendedName>
</protein>
<evidence type="ECO:0000256" key="5">
    <source>
        <dbReference type="ARBA" id="ARBA00023136"/>
    </source>
</evidence>
<dbReference type="HOGENOM" id="CLU_064032_0_0_11"/>
<evidence type="ECO:0000256" key="2">
    <source>
        <dbReference type="ARBA" id="ARBA00022475"/>
    </source>
</evidence>
<comment type="subcellular location">
    <subcellularLocation>
        <location evidence="1">Cell membrane</location>
        <topology evidence="1">Multi-pass membrane protein</topology>
    </subcellularLocation>
</comment>
<keyword evidence="9" id="KW-1185">Reference proteome</keyword>
<dbReference type="GO" id="GO:0005886">
    <property type="term" value="C:plasma membrane"/>
    <property type="evidence" value="ECO:0007669"/>
    <property type="project" value="UniProtKB-SubCell"/>
</dbReference>
<keyword evidence="5 6" id="KW-0472">Membrane</keyword>
<dbReference type="AlphaFoldDB" id="G9PEW4"/>
<dbReference type="eggNOG" id="COG4965">
    <property type="taxonomic scope" value="Bacteria"/>
</dbReference>
<keyword evidence="3 6" id="KW-0812">Transmembrane</keyword>
<evidence type="ECO:0000256" key="3">
    <source>
        <dbReference type="ARBA" id="ARBA00022692"/>
    </source>
</evidence>
<organism evidence="8 9">
    <name type="scientific">Actinomyces graevenitzii C83</name>
    <dbReference type="NCBI Taxonomy" id="435830"/>
    <lineage>
        <taxon>Bacteria</taxon>
        <taxon>Bacillati</taxon>
        <taxon>Actinomycetota</taxon>
        <taxon>Actinomycetes</taxon>
        <taxon>Actinomycetales</taxon>
        <taxon>Actinomycetaceae</taxon>
        <taxon>Actinomyces</taxon>
    </lineage>
</organism>
<dbReference type="PANTHER" id="PTHR35007:SF1">
    <property type="entry name" value="PILUS ASSEMBLY PROTEIN"/>
    <property type="match status" value="1"/>
</dbReference>
<dbReference type="OrthoDB" id="3217742at2"/>
<dbReference type="Pfam" id="PF00482">
    <property type="entry name" value="T2SSF"/>
    <property type="match status" value="1"/>
</dbReference>
<dbReference type="Proteomes" id="UP000003822">
    <property type="component" value="Unassembled WGS sequence"/>
</dbReference>
<proteinExistence type="predicted"/>
<keyword evidence="4 6" id="KW-1133">Transmembrane helix</keyword>
<dbReference type="PATRIC" id="fig|435830.3.peg.761"/>
<feature type="transmembrane region" description="Helical" evidence="6">
    <location>
        <begin position="217"/>
        <end position="238"/>
    </location>
</feature>
<dbReference type="STRING" id="435830.HMPREF0045_00788"/>
<dbReference type="PANTHER" id="PTHR35007">
    <property type="entry name" value="INTEGRAL MEMBRANE PROTEIN-RELATED"/>
    <property type="match status" value="1"/>
</dbReference>
<evidence type="ECO:0000313" key="9">
    <source>
        <dbReference type="Proteomes" id="UP000003822"/>
    </source>
</evidence>
<feature type="domain" description="Type II secretion system protein GspF" evidence="7">
    <location>
        <begin position="111"/>
        <end position="236"/>
    </location>
</feature>
<gene>
    <name evidence="8" type="ORF">HMPREF0045_00788</name>
</gene>
<sequence length="282" mass="30186">MGIVIGLIFALGCLSILAACTSEPNPRLTRLNEAMERNLRQAGVGKTSPAAFSAGCLVGALVVGLVFLGVSGAWPIALAFALITLIMPVVWINSRARKHRTELRTLWPDAIDTLVSSIRAGLSLPEALANLAEHGPVQLRGEFAAFAVDYAVSSSFENSLEAFKRRSADPVADRIAQALALAHEVGGNDLYQVLQSLSQMLRADLHTRGELEARQSWTVNGAKVAVAAPWIVLLLLSTKPSAASAYATRQGALVLLIGALTCAGAYWLMLRLGRLHEEQRVR</sequence>
<reference evidence="8 9" key="1">
    <citation type="submission" date="2011-10" db="EMBL/GenBank/DDBJ databases">
        <title>The Genome Sequence of Actinomyces graevenitzii C83.</title>
        <authorList>
            <consortium name="The Broad Institute Genome Sequencing Platform"/>
            <consortium name="The Broad Institute Genome Sequencing Center for Infectious Disease"/>
            <person name="Earl A."/>
            <person name="Ward D."/>
            <person name="Feldgarden M."/>
            <person name="Gevers D."/>
            <person name="Sibley C.D."/>
            <person name="Field T.R."/>
            <person name="Grinwis M."/>
            <person name="Eshaghurshan C.S."/>
            <person name="Surette M.G."/>
            <person name="Young S.K."/>
            <person name="Zeng Q."/>
            <person name="Gargeya S."/>
            <person name="Fitzgerald M."/>
            <person name="Haas B."/>
            <person name="Abouelleil A."/>
            <person name="Alvarado L."/>
            <person name="Arachchi H.M."/>
            <person name="Berlin A."/>
            <person name="Brown A."/>
            <person name="Chapman S.B."/>
            <person name="Chen Z."/>
            <person name="Dunbar C."/>
            <person name="Freedman E."/>
            <person name="Gearin G."/>
            <person name="Goldberg J."/>
            <person name="Griggs A."/>
            <person name="Gujja S."/>
            <person name="Heiman D."/>
            <person name="Howarth C."/>
            <person name="Larson L."/>
            <person name="Lui A."/>
            <person name="MacDonald P.J.P."/>
            <person name="Montmayeur A."/>
            <person name="Murphy C."/>
            <person name="Neiman D."/>
            <person name="Pearson M."/>
            <person name="Priest M."/>
            <person name="Roberts A."/>
            <person name="Saif S."/>
            <person name="Shea T."/>
            <person name="Shenoy N."/>
            <person name="Sisk P."/>
            <person name="Stolte C."/>
            <person name="Sykes S."/>
            <person name="Wortman J."/>
            <person name="Nusbaum C."/>
            <person name="Birren B."/>
        </authorList>
    </citation>
    <scope>NUCLEOTIDE SEQUENCE [LARGE SCALE GENOMIC DNA]</scope>
    <source>
        <strain evidence="8 9">C83</strain>
    </source>
</reference>
<feature type="transmembrane region" description="Helical" evidence="6">
    <location>
        <begin position="57"/>
        <end position="90"/>
    </location>
</feature>
<evidence type="ECO:0000313" key="8">
    <source>
        <dbReference type="EMBL" id="EHM88575.1"/>
    </source>
</evidence>
<feature type="transmembrane region" description="Helical" evidence="6">
    <location>
        <begin position="250"/>
        <end position="270"/>
    </location>
</feature>
<keyword evidence="2" id="KW-1003">Cell membrane</keyword>
<dbReference type="RefSeq" id="WP_005985749.1">
    <property type="nucleotide sequence ID" value="NZ_JH470338.1"/>
</dbReference>